<gene>
    <name evidence="2" type="ORF">EHS89_19320</name>
</gene>
<dbReference type="OrthoDB" id="5795260at2"/>
<comment type="caution">
    <text evidence="2">The sequence shown here is derived from an EMBL/GenBank/DDBJ whole genome shotgun (WGS) entry which is preliminary data.</text>
</comment>
<protein>
    <submittedName>
        <fullName evidence="2">Uncharacterized protein</fullName>
    </submittedName>
</protein>
<organism evidence="2 3">
    <name type="scientific">Amphritea balenae</name>
    <dbReference type="NCBI Taxonomy" id="452629"/>
    <lineage>
        <taxon>Bacteria</taxon>
        <taxon>Pseudomonadati</taxon>
        <taxon>Pseudomonadota</taxon>
        <taxon>Gammaproteobacteria</taxon>
        <taxon>Oceanospirillales</taxon>
        <taxon>Oceanospirillaceae</taxon>
        <taxon>Amphritea</taxon>
    </lineage>
</organism>
<feature type="region of interest" description="Disordered" evidence="1">
    <location>
        <begin position="1"/>
        <end position="28"/>
    </location>
</feature>
<dbReference type="EMBL" id="RQXV01000014">
    <property type="protein sequence ID" value="RRC97102.1"/>
    <property type="molecule type" value="Genomic_DNA"/>
</dbReference>
<accession>A0A3P1SLE7</accession>
<dbReference type="RefSeq" id="WP_124927813.1">
    <property type="nucleotide sequence ID" value="NZ_BMOH01000003.1"/>
</dbReference>
<dbReference type="Proteomes" id="UP000267535">
    <property type="component" value="Unassembled WGS sequence"/>
</dbReference>
<dbReference type="AlphaFoldDB" id="A0A3P1SLE7"/>
<feature type="compositionally biased region" description="Polar residues" evidence="1">
    <location>
        <begin position="1"/>
        <end position="17"/>
    </location>
</feature>
<reference evidence="2 3" key="1">
    <citation type="submission" date="2018-11" db="EMBL/GenBank/DDBJ databases">
        <title>The draft genome sequence of Amphritea balenae JAMM 1525T.</title>
        <authorList>
            <person name="Fang Z."/>
            <person name="Zhang Y."/>
            <person name="Han X."/>
        </authorList>
    </citation>
    <scope>NUCLEOTIDE SEQUENCE [LARGE SCALE GENOMIC DNA]</scope>
    <source>
        <strain evidence="2 3">JAMM 1525</strain>
    </source>
</reference>
<evidence type="ECO:0000256" key="1">
    <source>
        <dbReference type="SAM" id="MobiDB-lite"/>
    </source>
</evidence>
<name>A0A3P1SLE7_9GAMM</name>
<sequence>MTRLANQRSYQQTNQSRLAAENKKFQGSGGVSVGNVSAGFIPAFMDPVSGRIELSRYPDGRQAPFHMLDGLPDEWIIRRNLAGHVEEIRCAIVSGFVRLGRFFTRQEAADFISKLDA</sequence>
<keyword evidence="3" id="KW-1185">Reference proteome</keyword>
<evidence type="ECO:0000313" key="2">
    <source>
        <dbReference type="EMBL" id="RRC97102.1"/>
    </source>
</evidence>
<evidence type="ECO:0000313" key="3">
    <source>
        <dbReference type="Proteomes" id="UP000267535"/>
    </source>
</evidence>
<proteinExistence type="predicted"/>